<dbReference type="PIRSF" id="PIRSF005943">
    <property type="entry name" value="NMPRT"/>
    <property type="match status" value="1"/>
</dbReference>
<dbReference type="Proteomes" id="UP000198558">
    <property type="component" value="Unassembled WGS sequence"/>
</dbReference>
<feature type="domain" description="Nicotinamide phosphoribosyltransferase N-terminal" evidence="10">
    <location>
        <begin position="7"/>
        <end position="61"/>
    </location>
</feature>
<name>A0A1I0GDV9_9FIRM</name>
<proteinExistence type="inferred from homology"/>
<evidence type="ECO:0000256" key="6">
    <source>
        <dbReference type="ARBA" id="ARBA00035024"/>
    </source>
</evidence>
<dbReference type="EC" id="2.4.2.12" evidence="6"/>
<keyword evidence="4 11" id="KW-0808">Transferase</keyword>
<dbReference type="SUPFAM" id="SSF51690">
    <property type="entry name" value="Nicotinate/Quinolinate PRTase C-terminal domain-like"/>
    <property type="match status" value="1"/>
</dbReference>
<dbReference type="InterPro" id="IPR041525">
    <property type="entry name" value="N/Namide_PRibTrfase"/>
</dbReference>
<dbReference type="RefSeq" id="WP_092355196.1">
    <property type="nucleotide sequence ID" value="NZ_FOIN01000028.1"/>
</dbReference>
<evidence type="ECO:0000256" key="3">
    <source>
        <dbReference type="ARBA" id="ARBA00022676"/>
    </source>
</evidence>
<evidence type="ECO:0000313" key="12">
    <source>
        <dbReference type="Proteomes" id="UP000198558"/>
    </source>
</evidence>
<evidence type="ECO:0000259" key="10">
    <source>
        <dbReference type="Pfam" id="PF18127"/>
    </source>
</evidence>
<evidence type="ECO:0000256" key="2">
    <source>
        <dbReference type="ARBA" id="ARBA00022642"/>
    </source>
</evidence>
<keyword evidence="12" id="KW-1185">Reference proteome</keyword>
<dbReference type="OrthoDB" id="394882at2"/>
<dbReference type="InterPro" id="IPR016471">
    <property type="entry name" value="Nicotinamide_PRibTrfase"/>
</dbReference>
<feature type="domain" description="Nicotinate/nicotinamide phosphoribosyltransferase" evidence="9">
    <location>
        <begin position="182"/>
        <end position="435"/>
    </location>
</feature>
<dbReference type="EMBL" id="FOIN01000028">
    <property type="protein sequence ID" value="SET69004.1"/>
    <property type="molecule type" value="Genomic_DNA"/>
</dbReference>
<dbReference type="GO" id="GO:0047280">
    <property type="term" value="F:nicotinamide phosphoribosyltransferase activity"/>
    <property type="evidence" value="ECO:0007669"/>
    <property type="project" value="UniProtKB-EC"/>
</dbReference>
<keyword evidence="2" id="KW-0662">Pyridine nucleotide biosynthesis</keyword>
<comment type="similarity">
    <text evidence="1">Belongs to the NAPRTase family.</text>
</comment>
<protein>
    <recommendedName>
        <fullName evidence="7">Nicotinamide phosphoribosyltransferase</fullName>
        <ecNumber evidence="6">2.4.2.12</ecNumber>
    </recommendedName>
</protein>
<dbReference type="GO" id="GO:0009435">
    <property type="term" value="P:NAD+ biosynthetic process"/>
    <property type="evidence" value="ECO:0007669"/>
    <property type="project" value="InterPro"/>
</dbReference>
<dbReference type="Pfam" id="PF04095">
    <property type="entry name" value="NAPRTase"/>
    <property type="match status" value="1"/>
</dbReference>
<dbReference type="InterPro" id="IPR036068">
    <property type="entry name" value="Nicotinate_pribotase-like_C"/>
</dbReference>
<accession>A0A1I0GDV9</accession>
<evidence type="ECO:0000259" key="9">
    <source>
        <dbReference type="Pfam" id="PF04095"/>
    </source>
</evidence>
<evidence type="ECO:0000313" key="11">
    <source>
        <dbReference type="EMBL" id="SET69004.1"/>
    </source>
</evidence>
<gene>
    <name evidence="11" type="ORF">SAMN04489758_12847</name>
</gene>
<evidence type="ECO:0000256" key="4">
    <source>
        <dbReference type="ARBA" id="ARBA00022679"/>
    </source>
</evidence>
<keyword evidence="3 11" id="KW-0328">Glycosyltransferase</keyword>
<dbReference type="Pfam" id="PF18127">
    <property type="entry name" value="NAMPT_N"/>
    <property type="match status" value="1"/>
</dbReference>
<organism evidence="11 12">
    <name type="scientific">Thomasclavelia cocleata</name>
    <dbReference type="NCBI Taxonomy" id="69824"/>
    <lineage>
        <taxon>Bacteria</taxon>
        <taxon>Bacillati</taxon>
        <taxon>Bacillota</taxon>
        <taxon>Erysipelotrichia</taxon>
        <taxon>Erysipelotrichales</taxon>
        <taxon>Coprobacillaceae</taxon>
        <taxon>Thomasclavelia</taxon>
    </lineage>
</organism>
<dbReference type="NCBIfam" id="NF006629">
    <property type="entry name" value="PRK09198.1"/>
    <property type="match status" value="1"/>
</dbReference>
<reference evidence="12" key="1">
    <citation type="submission" date="2016-10" db="EMBL/GenBank/DDBJ databases">
        <authorList>
            <person name="Varghese N."/>
            <person name="Submissions S."/>
        </authorList>
    </citation>
    <scope>NUCLEOTIDE SEQUENCE [LARGE SCALE GENOMIC DNA]</scope>
    <source>
        <strain evidence="12">DSM 1551</strain>
    </source>
</reference>
<sequence>MKNLTTLLLSDTYKQTHLRMFPKDLTKLVSYWTPRKAMSEKYDKMVFFGLQEFIKKYLVEDFNNNFFNKPIDEVIGEYNSYMDTQLGEGNYDLDAIINLHKLGYLPILIRALPEGSIVNMGVPCIELTNTHPDFAWVVQWLECILQVELWPTCNYATIGKIYKEVANKYYDLTVDNMDSRMAMSDFGMRGMSCLEDSIRTSASWLLSFDKTSTIPALQYIREYYNADKNIGIGAVSTEHAVMGANFSVDGDEITFVKRLLTELYPNTSFSMVSDTYDYWNIVKNILPQCKEEIMNHNGKLLIRPDSGDIVEISIETIKLLWKTFGGSINSKGYKVLDPHIGIIYGDGCTINKVEEIYEELYKLGFAANNIVFGVGAFCFHAIFEDDGKFIVNTRDTFGIAMKATYGEVGNFKFPIYKNPKTDTSKLKKSHKGCCAVIKTEDGYKCVDGYNCLVSTENTSLEKMFSNGMLKREESFEQIRQRLNKGEF</sequence>
<dbReference type="Gene3D" id="3.20.20.70">
    <property type="entry name" value="Aldolase class I"/>
    <property type="match status" value="1"/>
</dbReference>
<evidence type="ECO:0000256" key="7">
    <source>
        <dbReference type="ARBA" id="ARBA00035036"/>
    </source>
</evidence>
<dbReference type="AlphaFoldDB" id="A0A1I0GDV9"/>
<evidence type="ECO:0000256" key="8">
    <source>
        <dbReference type="ARBA" id="ARBA00047835"/>
    </source>
</evidence>
<dbReference type="PANTHER" id="PTHR43816:SF1">
    <property type="entry name" value="NICOTINAMIDE PHOSPHORIBOSYLTRANSFERASE"/>
    <property type="match status" value="1"/>
</dbReference>
<comment type="catalytic activity">
    <reaction evidence="8">
        <text>beta-nicotinamide D-ribonucleotide + diphosphate = 5-phospho-alpha-D-ribose 1-diphosphate + nicotinamide + H(+)</text>
        <dbReference type="Rhea" id="RHEA:16149"/>
        <dbReference type="ChEBI" id="CHEBI:14649"/>
        <dbReference type="ChEBI" id="CHEBI:15378"/>
        <dbReference type="ChEBI" id="CHEBI:17154"/>
        <dbReference type="ChEBI" id="CHEBI:33019"/>
        <dbReference type="ChEBI" id="CHEBI:58017"/>
        <dbReference type="EC" id="2.4.2.12"/>
    </reaction>
    <physiologicalReaction direction="right-to-left" evidence="8">
        <dbReference type="Rhea" id="RHEA:16151"/>
    </physiologicalReaction>
</comment>
<evidence type="ECO:0000256" key="1">
    <source>
        <dbReference type="ARBA" id="ARBA00010897"/>
    </source>
</evidence>
<dbReference type="PANTHER" id="PTHR43816">
    <property type="entry name" value="NICOTINAMIDE PHOSPHORIBOSYLTRANSFERASE"/>
    <property type="match status" value="1"/>
</dbReference>
<dbReference type="InterPro" id="IPR013785">
    <property type="entry name" value="Aldolase_TIM"/>
</dbReference>
<comment type="pathway">
    <text evidence="5">Cofactor biosynthesis; NAD(+) biosynthesis; nicotinamide D-ribonucleotide from 5-phospho-alpha-D-ribose 1-diphosphate and nicotinamide: step 1/1.</text>
</comment>
<evidence type="ECO:0000256" key="5">
    <source>
        <dbReference type="ARBA" id="ARBA00035007"/>
    </source>
</evidence>
<dbReference type="InterPro" id="IPR041529">
    <property type="entry name" value="DUF5598"/>
</dbReference>
<dbReference type="GeneID" id="78288981"/>